<sequence length="109" mass="12680">MDSIDKEYDRLVQHLHDCKRKAQSSKTTKRSLSSEIIEQIIIKLHELKATKTSCSSSQGFAERPSKRVEQKCFLKLQRRERSSVMAVENSPIERRDGVHSETQIKQPQR</sequence>
<evidence type="ECO:0000256" key="1">
    <source>
        <dbReference type="SAM" id="MobiDB-lite"/>
    </source>
</evidence>
<feature type="compositionally biased region" description="Polar residues" evidence="1">
    <location>
        <begin position="100"/>
        <end position="109"/>
    </location>
</feature>
<organism evidence="2 3">
    <name type="scientific">Necator americanus</name>
    <name type="common">Human hookworm</name>
    <dbReference type="NCBI Taxonomy" id="51031"/>
    <lineage>
        <taxon>Eukaryota</taxon>
        <taxon>Metazoa</taxon>
        <taxon>Ecdysozoa</taxon>
        <taxon>Nematoda</taxon>
        <taxon>Chromadorea</taxon>
        <taxon>Rhabditida</taxon>
        <taxon>Rhabditina</taxon>
        <taxon>Rhabditomorpha</taxon>
        <taxon>Strongyloidea</taxon>
        <taxon>Ancylostomatidae</taxon>
        <taxon>Bunostominae</taxon>
        <taxon>Necator</taxon>
    </lineage>
</organism>
<name>A0ABR1E227_NECAM</name>
<comment type="caution">
    <text evidence="2">The sequence shown here is derived from an EMBL/GenBank/DDBJ whole genome shotgun (WGS) entry which is preliminary data.</text>
</comment>
<evidence type="ECO:0000313" key="3">
    <source>
        <dbReference type="Proteomes" id="UP001303046"/>
    </source>
</evidence>
<evidence type="ECO:0000313" key="2">
    <source>
        <dbReference type="EMBL" id="KAK6756151.1"/>
    </source>
</evidence>
<accession>A0ABR1E227</accession>
<gene>
    <name evidence="2" type="primary">Necator_chrV.g19294</name>
    <name evidence="2" type="ORF">RB195_014502</name>
</gene>
<dbReference type="EMBL" id="JAVFWL010000005">
    <property type="protein sequence ID" value="KAK6756151.1"/>
    <property type="molecule type" value="Genomic_DNA"/>
</dbReference>
<proteinExistence type="predicted"/>
<protein>
    <submittedName>
        <fullName evidence="2">Uncharacterized protein</fullName>
    </submittedName>
</protein>
<reference evidence="2 3" key="1">
    <citation type="submission" date="2023-08" db="EMBL/GenBank/DDBJ databases">
        <title>A Necator americanus chromosomal reference genome.</title>
        <authorList>
            <person name="Ilik V."/>
            <person name="Petrzelkova K.J."/>
            <person name="Pardy F."/>
            <person name="Fuh T."/>
            <person name="Niatou-Singa F.S."/>
            <person name="Gouil Q."/>
            <person name="Baker L."/>
            <person name="Ritchie M.E."/>
            <person name="Jex A.R."/>
            <person name="Gazzola D."/>
            <person name="Li H."/>
            <person name="Toshio Fujiwara R."/>
            <person name="Zhan B."/>
            <person name="Aroian R.V."/>
            <person name="Pafco B."/>
            <person name="Schwarz E.M."/>
        </authorList>
    </citation>
    <scope>NUCLEOTIDE SEQUENCE [LARGE SCALE GENOMIC DNA]</scope>
    <source>
        <strain evidence="2 3">Aroian</strain>
        <tissue evidence="2">Whole animal</tissue>
    </source>
</reference>
<feature type="region of interest" description="Disordered" evidence="1">
    <location>
        <begin position="84"/>
        <end position="109"/>
    </location>
</feature>
<keyword evidence="3" id="KW-1185">Reference proteome</keyword>
<dbReference type="Proteomes" id="UP001303046">
    <property type="component" value="Unassembled WGS sequence"/>
</dbReference>